<keyword evidence="3" id="KW-0732">Signal</keyword>
<accession>A0A2U9PIE3</accession>
<organism evidence="5 6">
    <name type="scientific">Mycolicibacterium smegmatis (strain MKD8)</name>
    <name type="common">Mycobacterium smegmatis</name>
    <dbReference type="NCBI Taxonomy" id="1214915"/>
    <lineage>
        <taxon>Bacteria</taxon>
        <taxon>Bacillati</taxon>
        <taxon>Actinomycetota</taxon>
        <taxon>Actinomycetes</taxon>
        <taxon>Mycobacteriales</taxon>
        <taxon>Mycobacteriaceae</taxon>
        <taxon>Mycolicibacterium</taxon>
    </lineage>
</organism>
<comment type="similarity">
    <text evidence="2">Belongs to the bacterial solute-binding protein 2 family.</text>
</comment>
<reference evidence="6" key="2">
    <citation type="submission" date="2018-03" db="EMBL/GenBank/DDBJ databases">
        <authorList>
            <person name="Derbyshire K."/>
            <person name="Gray T.A."/>
            <person name="Champion M."/>
        </authorList>
    </citation>
    <scope>NUCLEOTIDE SEQUENCE [LARGE SCALE GENOMIC DNA]</scope>
    <source>
        <strain evidence="6">MKD8</strain>
    </source>
</reference>
<dbReference type="AlphaFoldDB" id="A0A2U9PIE3"/>
<dbReference type="Gene3D" id="3.40.50.2300">
    <property type="match status" value="2"/>
</dbReference>
<evidence type="ECO:0000313" key="5">
    <source>
        <dbReference type="EMBL" id="AWT51455.1"/>
    </source>
</evidence>
<dbReference type="PANTHER" id="PTHR46847:SF1">
    <property type="entry name" value="D-ALLOSE-BINDING PERIPLASMIC PROTEIN-RELATED"/>
    <property type="match status" value="1"/>
</dbReference>
<dbReference type="GO" id="GO:0030246">
    <property type="term" value="F:carbohydrate binding"/>
    <property type="evidence" value="ECO:0007669"/>
    <property type="project" value="UniProtKB-ARBA"/>
</dbReference>
<dbReference type="InterPro" id="IPR028082">
    <property type="entry name" value="Peripla_BP_I"/>
</dbReference>
<gene>
    <name evidence="5" type="ORF">D806_004620</name>
</gene>
<evidence type="ECO:0000256" key="2">
    <source>
        <dbReference type="ARBA" id="ARBA00007639"/>
    </source>
</evidence>
<evidence type="ECO:0000259" key="4">
    <source>
        <dbReference type="Pfam" id="PF13407"/>
    </source>
</evidence>
<protein>
    <submittedName>
        <fullName evidence="5">Sugar-binding transcriptional regulator, LacI family protein</fullName>
    </submittedName>
</protein>
<evidence type="ECO:0000256" key="3">
    <source>
        <dbReference type="ARBA" id="ARBA00022729"/>
    </source>
</evidence>
<sequence>MAHPTERRFGESGIRGLIKRLTVAGFAGAMAATVLAGCTPAQKDGAAASKLCAEKADPKDLKFVLSIGTFASDYFQEFITGAKEMAKSLGLESNLTVYAHDYDGQKALNTLSPILAKDGKRTILVADSPSPAFTKPIIDMAAKNGTRAVTIWSRPAEIHPWDTGQGCWVAHQTFDGVQGGRENAKALFDSLGGKGSVVAVTGAPGSVAKERETGLNEALSEYPGIELLDSQIGGWQQTKAQSVTQSLLGQYGDRVDGIWSANDSMALGVIEALRAKGLAGQIQTTGTDGAVAALNLVKSGEMISTMLNRGYEQGALAVALAFAAATGDVNVEELSHANRDFYMKQTLVTKDNVDQMLNERVDLSALTYQKMSEDFARYNAGQIKDLK</sequence>
<reference evidence="5 6" key="1">
    <citation type="journal article" date="2013" name="Genome Announc.">
        <title>Draft genome sequence of MKD8, a conjugal recipient Mycobacterium smegmatis strain.</title>
        <authorList>
            <person name="Gray T.A."/>
            <person name="Palumbo M.J."/>
            <person name="Derbyshire K.M."/>
        </authorList>
    </citation>
    <scope>NUCLEOTIDE SEQUENCE [LARGE SCALE GENOMIC DNA]</scope>
    <source>
        <strain evidence="5 6">MKD8</strain>
    </source>
</reference>
<dbReference type="SUPFAM" id="SSF53822">
    <property type="entry name" value="Periplasmic binding protein-like I"/>
    <property type="match status" value="1"/>
</dbReference>
<dbReference type="GO" id="GO:0030313">
    <property type="term" value="C:cell envelope"/>
    <property type="evidence" value="ECO:0007669"/>
    <property type="project" value="UniProtKB-SubCell"/>
</dbReference>
<dbReference type="Pfam" id="PF13407">
    <property type="entry name" value="Peripla_BP_4"/>
    <property type="match status" value="1"/>
</dbReference>
<dbReference type="CDD" id="cd01536">
    <property type="entry name" value="PBP1_ABC_sugar_binding-like"/>
    <property type="match status" value="1"/>
</dbReference>
<evidence type="ECO:0000313" key="6">
    <source>
        <dbReference type="Proteomes" id="UP000011200"/>
    </source>
</evidence>
<name>A0A2U9PIE3_MYCSE</name>
<dbReference type="EMBL" id="CP027541">
    <property type="protein sequence ID" value="AWT51455.1"/>
    <property type="molecule type" value="Genomic_DNA"/>
</dbReference>
<dbReference type="PANTHER" id="PTHR46847">
    <property type="entry name" value="D-ALLOSE-BINDING PERIPLASMIC PROTEIN-RELATED"/>
    <property type="match status" value="1"/>
</dbReference>
<evidence type="ECO:0000256" key="1">
    <source>
        <dbReference type="ARBA" id="ARBA00004196"/>
    </source>
</evidence>
<dbReference type="Proteomes" id="UP000011200">
    <property type="component" value="Chromosome"/>
</dbReference>
<comment type="subcellular location">
    <subcellularLocation>
        <location evidence="1">Cell envelope</location>
    </subcellularLocation>
</comment>
<dbReference type="InterPro" id="IPR025997">
    <property type="entry name" value="SBP_2_dom"/>
</dbReference>
<proteinExistence type="inferred from homology"/>
<feature type="domain" description="Periplasmic binding protein" evidence="4">
    <location>
        <begin position="63"/>
        <end position="327"/>
    </location>
</feature>